<feature type="transmembrane region" description="Helical" evidence="1">
    <location>
        <begin position="6"/>
        <end position="24"/>
    </location>
</feature>
<keyword evidence="3" id="KW-1185">Reference proteome</keyword>
<protein>
    <submittedName>
        <fullName evidence="2">Uncharacterized protein</fullName>
    </submittedName>
</protein>
<gene>
    <name evidence="2" type="ORF">FGG15_05700</name>
</gene>
<evidence type="ECO:0000256" key="1">
    <source>
        <dbReference type="SAM" id="Phobius"/>
    </source>
</evidence>
<keyword evidence="1" id="KW-0472">Membrane</keyword>
<dbReference type="RefSeq" id="WP_138834106.1">
    <property type="nucleotide sequence ID" value="NZ_VCNI01000001.1"/>
</dbReference>
<sequence>MSTKLIIISVGILLVVIAILGNRTGSSDKGFLGSKLVMFFGIIGVLMVMYGSYSSELVNFNTQMEQVSIGNKLKVSGPVDVVKVVSPIAQDSVDCRILTMGVYPKGHTKDIWVVIRPTDDRYYPQSDHTNTSYKRDGEWQVVTRFGGDKGEAYDLIIYEANAAASSFFSTTIANWKEKDEYPGLQLEEMPAGAKELERLVIYTSKNCRGVF</sequence>
<name>A0ABY2WQV8_9FLAO</name>
<organism evidence="2 3">
    <name type="scientific">Flagellimonas algicola</name>
    <dbReference type="NCBI Taxonomy" id="2583815"/>
    <lineage>
        <taxon>Bacteria</taxon>
        <taxon>Pseudomonadati</taxon>
        <taxon>Bacteroidota</taxon>
        <taxon>Flavobacteriia</taxon>
        <taxon>Flavobacteriales</taxon>
        <taxon>Flavobacteriaceae</taxon>
        <taxon>Flagellimonas</taxon>
    </lineage>
</organism>
<dbReference type="Proteomes" id="UP000751614">
    <property type="component" value="Unassembled WGS sequence"/>
</dbReference>
<accession>A0ABY2WQV8</accession>
<comment type="caution">
    <text evidence="2">The sequence shown here is derived from an EMBL/GenBank/DDBJ whole genome shotgun (WGS) entry which is preliminary data.</text>
</comment>
<keyword evidence="1" id="KW-1133">Transmembrane helix</keyword>
<reference evidence="2 3" key="1">
    <citation type="submission" date="2019-05" db="EMBL/GenBank/DDBJ databases">
        <title>Flagellimonas sp. AsT0115, sp. nov., isolated from a marine red algae, Asparagopsis taxiformis.</title>
        <authorList>
            <person name="Kim J."/>
            <person name="Jeong S.E."/>
            <person name="Jeon C.O."/>
        </authorList>
    </citation>
    <scope>NUCLEOTIDE SEQUENCE [LARGE SCALE GENOMIC DNA]</scope>
    <source>
        <strain evidence="2 3">AsT0115</strain>
    </source>
</reference>
<feature type="transmembrane region" description="Helical" evidence="1">
    <location>
        <begin position="36"/>
        <end position="53"/>
    </location>
</feature>
<dbReference type="EMBL" id="VCNI01000001">
    <property type="protein sequence ID" value="TMU57041.1"/>
    <property type="molecule type" value="Genomic_DNA"/>
</dbReference>
<keyword evidence="1" id="KW-0812">Transmembrane</keyword>
<proteinExistence type="predicted"/>
<evidence type="ECO:0000313" key="3">
    <source>
        <dbReference type="Proteomes" id="UP000751614"/>
    </source>
</evidence>
<evidence type="ECO:0000313" key="2">
    <source>
        <dbReference type="EMBL" id="TMU57041.1"/>
    </source>
</evidence>